<dbReference type="InterPro" id="IPR045864">
    <property type="entry name" value="aa-tRNA-synth_II/BPL/LPL"/>
</dbReference>
<dbReference type="GO" id="GO:0006422">
    <property type="term" value="P:aspartyl-tRNA aminoacylation"/>
    <property type="evidence" value="ECO:0007669"/>
    <property type="project" value="TreeGrafter"/>
</dbReference>
<accession>A0A382K762</accession>
<sequence length="152" mass="17615">MNIYRTHYCSDLSSKNLNEEVILSGWIDTKRDHGNLLFIDLRDNYGITQCVIDIKHSKFKLINALGNESVVKIHGKVLKRSDDTINKTLKTGEIEVQINDFETLSTSEVLPLPVNSDIEYGEEVRLKYRYLDLRRNKLHKNILLRNKVISSI</sequence>
<dbReference type="Gene3D" id="3.30.930.10">
    <property type="entry name" value="Bira Bifunctional Protein, Domain 2"/>
    <property type="match status" value="1"/>
</dbReference>
<evidence type="ECO:0000313" key="4">
    <source>
        <dbReference type="EMBL" id="SVC20300.1"/>
    </source>
</evidence>
<proteinExistence type="predicted"/>
<keyword evidence="2" id="KW-0436">Ligase</keyword>
<dbReference type="InterPro" id="IPR047089">
    <property type="entry name" value="Asp-tRNA-ligase_1_N"/>
</dbReference>
<dbReference type="PANTHER" id="PTHR22594">
    <property type="entry name" value="ASPARTYL/LYSYL-TRNA SYNTHETASE"/>
    <property type="match status" value="1"/>
</dbReference>
<dbReference type="PANTHER" id="PTHR22594:SF5">
    <property type="entry name" value="ASPARTATE--TRNA LIGASE, MITOCHONDRIAL"/>
    <property type="match status" value="1"/>
</dbReference>
<gene>
    <name evidence="4" type="ORF">METZ01_LOCUS273154</name>
</gene>
<dbReference type="GO" id="GO:0004815">
    <property type="term" value="F:aspartate-tRNA ligase activity"/>
    <property type="evidence" value="ECO:0007669"/>
    <property type="project" value="TreeGrafter"/>
</dbReference>
<protein>
    <recommendedName>
        <fullName evidence="3">OB domain-containing protein</fullName>
    </recommendedName>
</protein>
<evidence type="ECO:0000259" key="3">
    <source>
        <dbReference type="Pfam" id="PF01336"/>
    </source>
</evidence>
<keyword evidence="2" id="KW-0030">Aminoacyl-tRNA synthetase</keyword>
<feature type="non-terminal residue" evidence="4">
    <location>
        <position position="152"/>
    </location>
</feature>
<name>A0A382K762_9ZZZZ</name>
<dbReference type="InterPro" id="IPR004365">
    <property type="entry name" value="NA-bd_OB_tRNA"/>
</dbReference>
<reference evidence="4" key="1">
    <citation type="submission" date="2018-05" db="EMBL/GenBank/DDBJ databases">
        <authorList>
            <person name="Lanie J.A."/>
            <person name="Ng W.-L."/>
            <person name="Kazmierczak K.M."/>
            <person name="Andrzejewski T.M."/>
            <person name="Davidsen T.M."/>
            <person name="Wayne K.J."/>
            <person name="Tettelin H."/>
            <person name="Glass J.I."/>
            <person name="Rusch D."/>
            <person name="Podicherti R."/>
            <person name="Tsui H.-C.T."/>
            <person name="Winkler M.E."/>
        </authorList>
    </citation>
    <scope>NUCLEOTIDE SEQUENCE</scope>
</reference>
<dbReference type="Gene3D" id="2.40.50.140">
    <property type="entry name" value="Nucleic acid-binding proteins"/>
    <property type="match status" value="1"/>
</dbReference>
<dbReference type="InterPro" id="IPR012340">
    <property type="entry name" value="NA-bd_OB-fold"/>
</dbReference>
<organism evidence="4">
    <name type="scientific">marine metagenome</name>
    <dbReference type="NCBI Taxonomy" id="408172"/>
    <lineage>
        <taxon>unclassified sequences</taxon>
        <taxon>metagenomes</taxon>
        <taxon>ecological metagenomes</taxon>
    </lineage>
</organism>
<feature type="domain" description="OB" evidence="3">
    <location>
        <begin position="21"/>
        <end position="104"/>
    </location>
</feature>
<dbReference type="AlphaFoldDB" id="A0A382K762"/>
<evidence type="ECO:0000256" key="1">
    <source>
        <dbReference type="ARBA" id="ARBA00022917"/>
    </source>
</evidence>
<evidence type="ECO:0000256" key="2">
    <source>
        <dbReference type="ARBA" id="ARBA00023146"/>
    </source>
</evidence>
<dbReference type="SUPFAM" id="SSF50249">
    <property type="entry name" value="Nucleic acid-binding proteins"/>
    <property type="match status" value="1"/>
</dbReference>
<dbReference type="EMBL" id="UINC01078840">
    <property type="protein sequence ID" value="SVC20300.1"/>
    <property type="molecule type" value="Genomic_DNA"/>
</dbReference>
<dbReference type="CDD" id="cd04317">
    <property type="entry name" value="EcAspRS_like_N"/>
    <property type="match status" value="1"/>
</dbReference>
<dbReference type="GO" id="GO:0005524">
    <property type="term" value="F:ATP binding"/>
    <property type="evidence" value="ECO:0007669"/>
    <property type="project" value="UniProtKB-KW"/>
</dbReference>
<keyword evidence="1" id="KW-0648">Protein biosynthesis</keyword>
<dbReference type="SUPFAM" id="SSF55681">
    <property type="entry name" value="Class II aaRS and biotin synthetases"/>
    <property type="match status" value="1"/>
</dbReference>
<dbReference type="GO" id="GO:0003676">
    <property type="term" value="F:nucleic acid binding"/>
    <property type="evidence" value="ECO:0007669"/>
    <property type="project" value="InterPro"/>
</dbReference>
<dbReference type="Pfam" id="PF01336">
    <property type="entry name" value="tRNA_anti-codon"/>
    <property type="match status" value="1"/>
</dbReference>